<dbReference type="Gene3D" id="1.10.260.40">
    <property type="entry name" value="lambda repressor-like DNA-binding domains"/>
    <property type="match status" value="1"/>
</dbReference>
<reference evidence="2 3" key="1">
    <citation type="journal article" date="2022" name="Int. J. Syst. Evol. Microbiol.">
        <title>Strains of Bradyrhizobium barranii sp. nov. associated with legumes native to Canada are symbionts of soybeans and belong to different subspecies (subsp. barranii subsp. nov. and subsp. apii subsp. nov.) and symbiovars (sv. glycinearum and sv. septentrionale).</title>
        <authorList>
            <person name="Bromfield E.S.P."/>
            <person name="Cloutier S."/>
            <person name="Wasai-Hara S."/>
            <person name="Minamisawa K."/>
        </authorList>
    </citation>
    <scope>NUCLEOTIDE SEQUENCE [LARGE SCALE GENOMIC DNA]</scope>
    <source>
        <strain evidence="2 3">144S4</strain>
    </source>
</reference>
<dbReference type="PROSITE" id="PS50943">
    <property type="entry name" value="HTH_CROC1"/>
    <property type="match status" value="1"/>
</dbReference>
<dbReference type="SUPFAM" id="SSF47413">
    <property type="entry name" value="lambda repressor-like DNA-binding domains"/>
    <property type="match status" value="1"/>
</dbReference>
<dbReference type="RefSeq" id="WP_225005059.1">
    <property type="nucleotide sequence ID" value="NZ_CP086136.1"/>
</dbReference>
<organism evidence="2 3">
    <name type="scientific">Bradyrhizobium barranii subsp. barranii</name>
    <dbReference type="NCBI Taxonomy" id="2823807"/>
    <lineage>
        <taxon>Bacteria</taxon>
        <taxon>Pseudomonadati</taxon>
        <taxon>Pseudomonadota</taxon>
        <taxon>Alphaproteobacteria</taxon>
        <taxon>Hyphomicrobiales</taxon>
        <taxon>Nitrobacteraceae</taxon>
        <taxon>Bradyrhizobium</taxon>
        <taxon>Bradyrhizobium barranii</taxon>
    </lineage>
</organism>
<accession>A0A9X9YAX2</accession>
<proteinExistence type="predicted"/>
<protein>
    <submittedName>
        <fullName evidence="2">Helix-turn-helix domain-containing protein</fullName>
    </submittedName>
</protein>
<dbReference type="EMBL" id="CP086136">
    <property type="protein sequence ID" value="UEM17066.1"/>
    <property type="molecule type" value="Genomic_DNA"/>
</dbReference>
<dbReference type="KEGG" id="bban:J4G43_024255"/>
<name>A0A9X9YAX2_9BRAD</name>
<dbReference type="SMART" id="SM00530">
    <property type="entry name" value="HTH_XRE"/>
    <property type="match status" value="1"/>
</dbReference>
<evidence type="ECO:0000259" key="1">
    <source>
        <dbReference type="PROSITE" id="PS50943"/>
    </source>
</evidence>
<dbReference type="Pfam" id="PF01381">
    <property type="entry name" value="HTH_3"/>
    <property type="match status" value="1"/>
</dbReference>
<evidence type="ECO:0000313" key="3">
    <source>
        <dbReference type="Proteomes" id="UP000664702"/>
    </source>
</evidence>
<dbReference type="InterPro" id="IPR001387">
    <property type="entry name" value="Cro/C1-type_HTH"/>
</dbReference>
<dbReference type="GO" id="GO:0003677">
    <property type="term" value="F:DNA binding"/>
    <property type="evidence" value="ECO:0007669"/>
    <property type="project" value="InterPro"/>
</dbReference>
<dbReference type="CDD" id="cd00093">
    <property type="entry name" value="HTH_XRE"/>
    <property type="match status" value="1"/>
</dbReference>
<dbReference type="Proteomes" id="UP000664702">
    <property type="component" value="Chromosome"/>
</dbReference>
<sequence>MAKKKRAAKLGPTKVNADTEREFGTRLRLARLAKGMSQEQLATQFGLSFQQIQKYEKGTNRMSGSRLIQFSKALDTTPHQLLGWDKTESAAIIDAEVYKLAQVFMQIPALLRPLVLKLLNGIVELVA</sequence>
<evidence type="ECO:0000313" key="2">
    <source>
        <dbReference type="EMBL" id="UEM17066.1"/>
    </source>
</evidence>
<feature type="domain" description="HTH cro/C1-type" evidence="1">
    <location>
        <begin position="27"/>
        <end position="81"/>
    </location>
</feature>
<dbReference type="AlphaFoldDB" id="A0A9X9YAX2"/>
<gene>
    <name evidence="2" type="ORF">J4G43_024255</name>
</gene>
<dbReference type="InterPro" id="IPR010982">
    <property type="entry name" value="Lambda_DNA-bd_dom_sf"/>
</dbReference>